<dbReference type="Proteomes" id="UP000092993">
    <property type="component" value="Unassembled WGS sequence"/>
</dbReference>
<dbReference type="EMBL" id="LUGG01000011">
    <property type="protein sequence ID" value="OBZ71645.1"/>
    <property type="molecule type" value="Genomic_DNA"/>
</dbReference>
<comment type="caution">
    <text evidence="1">The sequence shown here is derived from an EMBL/GenBank/DDBJ whole genome shotgun (WGS) entry which is preliminary data.</text>
</comment>
<reference evidence="1 2" key="1">
    <citation type="submission" date="2016-03" db="EMBL/GenBank/DDBJ databases">
        <title>Whole genome sequencing of Grifola frondosa 9006-11.</title>
        <authorList>
            <person name="Min B."/>
            <person name="Park H."/>
            <person name="Kim J.-G."/>
            <person name="Cho H."/>
            <person name="Oh Y.-L."/>
            <person name="Kong W.-S."/>
            <person name="Choi I.-G."/>
        </authorList>
    </citation>
    <scope>NUCLEOTIDE SEQUENCE [LARGE SCALE GENOMIC DNA]</scope>
    <source>
        <strain evidence="1 2">9006-11</strain>
    </source>
</reference>
<proteinExistence type="predicted"/>
<protein>
    <submittedName>
        <fullName evidence="1">Uncharacterized protein</fullName>
    </submittedName>
</protein>
<evidence type="ECO:0000313" key="1">
    <source>
        <dbReference type="EMBL" id="OBZ71645.1"/>
    </source>
</evidence>
<sequence>MALLHAFPMWNVLDLQRIYAIRGRPQQILSVVTRRIQGVIPWDIHIGVFDRIHFLHGITGHHSCVPPASEFVLQIEVVIRRHAP</sequence>
<dbReference type="AlphaFoldDB" id="A0A1C7M406"/>
<accession>A0A1C7M406</accession>
<name>A0A1C7M406_GRIFR</name>
<keyword evidence="2" id="KW-1185">Reference proteome</keyword>
<organism evidence="1 2">
    <name type="scientific">Grifola frondosa</name>
    <name type="common">Maitake</name>
    <name type="synonym">Polyporus frondosus</name>
    <dbReference type="NCBI Taxonomy" id="5627"/>
    <lineage>
        <taxon>Eukaryota</taxon>
        <taxon>Fungi</taxon>
        <taxon>Dikarya</taxon>
        <taxon>Basidiomycota</taxon>
        <taxon>Agaricomycotina</taxon>
        <taxon>Agaricomycetes</taxon>
        <taxon>Polyporales</taxon>
        <taxon>Grifolaceae</taxon>
        <taxon>Grifola</taxon>
    </lineage>
</organism>
<gene>
    <name evidence="1" type="ORF">A0H81_08370</name>
</gene>
<evidence type="ECO:0000313" key="2">
    <source>
        <dbReference type="Proteomes" id="UP000092993"/>
    </source>
</evidence>